<name>A0A6J4LLV1_9SPHI</name>
<organism evidence="1">
    <name type="scientific">uncultured Cytophagales bacterium</name>
    <dbReference type="NCBI Taxonomy" id="158755"/>
    <lineage>
        <taxon>Bacteria</taxon>
        <taxon>Pseudomonadati</taxon>
        <taxon>Bacteroidota</taxon>
        <taxon>Sphingobacteriia</taxon>
        <taxon>Sphingobacteriales</taxon>
        <taxon>environmental samples</taxon>
    </lineage>
</organism>
<evidence type="ECO:0000313" key="1">
    <source>
        <dbReference type="EMBL" id="CAA9336257.1"/>
    </source>
</evidence>
<protein>
    <submittedName>
        <fullName evidence="1">Uncharacterized protein</fullName>
    </submittedName>
</protein>
<dbReference type="AlphaFoldDB" id="A0A6J4LLV1"/>
<accession>A0A6J4LLV1</accession>
<gene>
    <name evidence="1" type="ORF">AVDCRST_MAG56-7694</name>
</gene>
<proteinExistence type="predicted"/>
<dbReference type="EMBL" id="CADCTQ010000641">
    <property type="protein sequence ID" value="CAA9336257.1"/>
    <property type="molecule type" value="Genomic_DNA"/>
</dbReference>
<reference evidence="1" key="1">
    <citation type="submission" date="2020-02" db="EMBL/GenBank/DDBJ databases">
        <authorList>
            <person name="Meier V. D."/>
        </authorList>
    </citation>
    <scope>NUCLEOTIDE SEQUENCE</scope>
    <source>
        <strain evidence="1">AVDCRST_MAG56</strain>
    </source>
</reference>
<sequence>MVCQKMQSFLKTTYSPSAYYLLCPFRQPPFSTLGFAAVVIKKVRF</sequence>